<gene>
    <name evidence="1" type="ORF">LCGC14_1493590</name>
</gene>
<accession>A0A0F9LLL0</accession>
<dbReference type="AlphaFoldDB" id="A0A0F9LLL0"/>
<comment type="caution">
    <text evidence="1">The sequence shown here is derived from an EMBL/GenBank/DDBJ whole genome shotgun (WGS) entry which is preliminary data.</text>
</comment>
<proteinExistence type="predicted"/>
<organism evidence="1">
    <name type="scientific">marine sediment metagenome</name>
    <dbReference type="NCBI Taxonomy" id="412755"/>
    <lineage>
        <taxon>unclassified sequences</taxon>
        <taxon>metagenomes</taxon>
        <taxon>ecological metagenomes</taxon>
    </lineage>
</organism>
<evidence type="ECO:0000313" key="1">
    <source>
        <dbReference type="EMBL" id="KKM65210.1"/>
    </source>
</evidence>
<name>A0A0F9LLL0_9ZZZZ</name>
<reference evidence="1" key="1">
    <citation type="journal article" date="2015" name="Nature">
        <title>Complex archaea that bridge the gap between prokaryotes and eukaryotes.</title>
        <authorList>
            <person name="Spang A."/>
            <person name="Saw J.H."/>
            <person name="Jorgensen S.L."/>
            <person name="Zaremba-Niedzwiedzka K."/>
            <person name="Martijn J."/>
            <person name="Lind A.E."/>
            <person name="van Eijk R."/>
            <person name="Schleper C."/>
            <person name="Guy L."/>
            <person name="Ettema T.J."/>
        </authorList>
    </citation>
    <scope>NUCLEOTIDE SEQUENCE</scope>
</reference>
<sequence length="85" mass="9779">MDLETCSDDTLLNEVRDRLETKKAKDELLDALQKVGKDYSRVLSEFDSCRAALAYEVKKRGISVNPPKNYDGAWHEYLIKMLAKK</sequence>
<protein>
    <submittedName>
        <fullName evidence="1">Uncharacterized protein</fullName>
    </submittedName>
</protein>
<dbReference type="EMBL" id="LAZR01010764">
    <property type="protein sequence ID" value="KKM65210.1"/>
    <property type="molecule type" value="Genomic_DNA"/>
</dbReference>